<organism evidence="2 3">
    <name type="scientific">Nonlabens xylanidelens</name>
    <dbReference type="NCBI Taxonomy" id="191564"/>
    <lineage>
        <taxon>Bacteria</taxon>
        <taxon>Pseudomonadati</taxon>
        <taxon>Bacteroidota</taxon>
        <taxon>Flavobacteriia</taxon>
        <taxon>Flavobacteriales</taxon>
        <taxon>Flavobacteriaceae</taxon>
        <taxon>Nonlabens</taxon>
    </lineage>
</organism>
<feature type="signal peptide" evidence="1">
    <location>
        <begin position="1"/>
        <end position="18"/>
    </location>
</feature>
<name>A0A2S6IMM4_9FLAO</name>
<comment type="caution">
    <text evidence="2">The sequence shown here is derived from an EMBL/GenBank/DDBJ whole genome shotgun (WGS) entry which is preliminary data.</text>
</comment>
<dbReference type="EMBL" id="PTJE01000002">
    <property type="protein sequence ID" value="PPK95487.1"/>
    <property type="molecule type" value="Genomic_DNA"/>
</dbReference>
<accession>A0A2S6IMM4</accession>
<dbReference type="AlphaFoldDB" id="A0A2S6IMM4"/>
<dbReference type="Proteomes" id="UP000239002">
    <property type="component" value="Unassembled WGS sequence"/>
</dbReference>
<protein>
    <submittedName>
        <fullName evidence="2">Uncharacterized protein</fullName>
    </submittedName>
</protein>
<proteinExistence type="predicted"/>
<dbReference type="RefSeq" id="WP_104514800.1">
    <property type="nucleotide sequence ID" value="NZ_MQVW01000002.1"/>
</dbReference>
<sequence length="234" mass="26025">MKNIITVALLLFILPVFAQVGINTTSPTKEVDIDGGLRVRELTNTKSLTLPVHSLPDGTLINAAINKDTPGLRFIGFLGSNLELDQDQTFYDINLNEELVDLFDEYDTSTSLYTPVSNGTYKVEMDFDIGGFTGTSTDLDILIGMWDNTDNRWVLRRTFKHRDILSDEFASARQESYGIANYIDLDSTHVYRFRIIGTYDSSVSSSDYDGILLRSNTGGTGSSISTSFSIEKVK</sequence>
<evidence type="ECO:0000256" key="1">
    <source>
        <dbReference type="SAM" id="SignalP"/>
    </source>
</evidence>
<evidence type="ECO:0000313" key="2">
    <source>
        <dbReference type="EMBL" id="PPK95487.1"/>
    </source>
</evidence>
<gene>
    <name evidence="2" type="ORF">LY01_01075</name>
</gene>
<dbReference type="OrthoDB" id="1433786at2"/>
<reference evidence="2 3" key="1">
    <citation type="submission" date="2018-02" db="EMBL/GenBank/DDBJ databases">
        <title>Genomic Encyclopedia of Archaeal and Bacterial Type Strains, Phase II (KMG-II): from individual species to whole genera.</title>
        <authorList>
            <person name="Goeker M."/>
        </authorList>
    </citation>
    <scope>NUCLEOTIDE SEQUENCE [LARGE SCALE GENOMIC DNA]</scope>
    <source>
        <strain evidence="2 3">DSM 16809</strain>
    </source>
</reference>
<evidence type="ECO:0000313" key="3">
    <source>
        <dbReference type="Proteomes" id="UP000239002"/>
    </source>
</evidence>
<keyword evidence="1" id="KW-0732">Signal</keyword>
<feature type="chain" id="PRO_5015443922" evidence="1">
    <location>
        <begin position="19"/>
        <end position="234"/>
    </location>
</feature>
<keyword evidence="3" id="KW-1185">Reference proteome</keyword>